<keyword evidence="1" id="KW-0812">Transmembrane</keyword>
<name>A0A382Z6Q1_9ZZZZ</name>
<dbReference type="AlphaFoldDB" id="A0A382Z6Q1"/>
<gene>
    <name evidence="2" type="ORF">METZ01_LOCUS444026</name>
</gene>
<protein>
    <recommendedName>
        <fullName evidence="3">SGNH hydrolase-type esterase domain-containing protein</fullName>
    </recommendedName>
</protein>
<evidence type="ECO:0000256" key="1">
    <source>
        <dbReference type="SAM" id="Phobius"/>
    </source>
</evidence>
<evidence type="ECO:0000313" key="2">
    <source>
        <dbReference type="EMBL" id="SVD91172.1"/>
    </source>
</evidence>
<dbReference type="EMBL" id="UINC01181467">
    <property type="protein sequence ID" value="SVD91172.1"/>
    <property type="molecule type" value="Genomic_DNA"/>
</dbReference>
<proteinExistence type="predicted"/>
<keyword evidence="1" id="KW-1133">Transmembrane helix</keyword>
<feature type="transmembrane region" description="Helical" evidence="1">
    <location>
        <begin position="12"/>
        <end position="30"/>
    </location>
</feature>
<feature type="transmembrane region" description="Helical" evidence="1">
    <location>
        <begin position="71"/>
        <end position="89"/>
    </location>
</feature>
<organism evidence="2">
    <name type="scientific">marine metagenome</name>
    <dbReference type="NCBI Taxonomy" id="408172"/>
    <lineage>
        <taxon>unclassified sequences</taxon>
        <taxon>metagenomes</taxon>
        <taxon>ecological metagenomes</taxon>
    </lineage>
</organism>
<dbReference type="SUPFAM" id="SSF52266">
    <property type="entry name" value="SGNH hydrolase"/>
    <property type="match status" value="1"/>
</dbReference>
<evidence type="ECO:0008006" key="3">
    <source>
        <dbReference type="Google" id="ProtNLM"/>
    </source>
</evidence>
<accession>A0A382Z6Q1</accession>
<feature type="non-terminal residue" evidence="2">
    <location>
        <position position="259"/>
    </location>
</feature>
<feature type="non-terminal residue" evidence="2">
    <location>
        <position position="1"/>
    </location>
</feature>
<keyword evidence="1" id="KW-0472">Membrane</keyword>
<sequence>PSIVVKMANTVFALGIVLSIVAVALSGYRMTSLSDAPESLQFYQLTLFAGLIFAALFGFGLRLADSSKVNLALLTLSITVPILGFETYLEFSSSPLQKITTQQDGVLNDPRTKIKVIEDLRSTGVDAYPNVSGSQFIATNGLPTRLSEENIYPLGAIANKTTVYCNESGEWTIFESDEHGFNNPKGLYLKNNIDIMLTGDSFAEGACVRPNESIAALLRASDLNVISLGKGGNGSLLEFASFKEYAEPLQPKIVLWVHY</sequence>
<reference evidence="2" key="1">
    <citation type="submission" date="2018-05" db="EMBL/GenBank/DDBJ databases">
        <authorList>
            <person name="Lanie J.A."/>
            <person name="Ng W.-L."/>
            <person name="Kazmierczak K.M."/>
            <person name="Andrzejewski T.M."/>
            <person name="Davidsen T.M."/>
            <person name="Wayne K.J."/>
            <person name="Tettelin H."/>
            <person name="Glass J.I."/>
            <person name="Rusch D."/>
            <person name="Podicherti R."/>
            <person name="Tsui H.-C.T."/>
            <person name="Winkler M.E."/>
        </authorList>
    </citation>
    <scope>NUCLEOTIDE SEQUENCE</scope>
</reference>
<feature type="transmembrane region" description="Helical" evidence="1">
    <location>
        <begin position="42"/>
        <end position="64"/>
    </location>
</feature>